<keyword evidence="4" id="KW-0812">Transmembrane</keyword>
<dbReference type="InterPro" id="IPR000531">
    <property type="entry name" value="Beta-barrel_TonB"/>
</dbReference>
<evidence type="ECO:0000256" key="7">
    <source>
        <dbReference type="ARBA" id="ARBA00023136"/>
    </source>
</evidence>
<dbReference type="Pfam" id="PF00593">
    <property type="entry name" value="TonB_dep_Rec_b-barrel"/>
    <property type="match status" value="1"/>
</dbReference>
<evidence type="ECO:0000256" key="4">
    <source>
        <dbReference type="ARBA" id="ARBA00022692"/>
    </source>
</evidence>
<dbReference type="SUPFAM" id="SSF56935">
    <property type="entry name" value="Porins"/>
    <property type="match status" value="1"/>
</dbReference>
<dbReference type="PANTHER" id="PTHR30069:SF40">
    <property type="entry name" value="TONB-DEPENDENT RECEPTOR NMB0964-RELATED"/>
    <property type="match status" value="1"/>
</dbReference>
<organism evidence="12 13">
    <name type="scientific">Myroides phaeus</name>
    <dbReference type="NCBI Taxonomy" id="702745"/>
    <lineage>
        <taxon>Bacteria</taxon>
        <taxon>Pseudomonadati</taxon>
        <taxon>Bacteroidota</taxon>
        <taxon>Flavobacteriia</taxon>
        <taxon>Flavobacteriales</taxon>
        <taxon>Flavobacteriaceae</taxon>
        <taxon>Myroides</taxon>
    </lineage>
</organism>
<keyword evidence="5" id="KW-0732">Signal</keyword>
<comment type="subcellular location">
    <subcellularLocation>
        <location evidence="1">Cell outer membrane</location>
        <topology evidence="1">Multi-pass membrane protein</topology>
    </subcellularLocation>
</comment>
<reference evidence="13" key="1">
    <citation type="submission" date="2016-10" db="EMBL/GenBank/DDBJ databases">
        <authorList>
            <person name="Varghese N."/>
            <person name="Submissions S."/>
        </authorList>
    </citation>
    <scope>NUCLEOTIDE SEQUENCE [LARGE SCALE GENOMIC DNA]</scope>
    <source>
        <strain evidence="13">DSM 23313</strain>
    </source>
</reference>
<dbReference type="STRING" id="702745.SAMN05421818_11154"/>
<dbReference type="Gene3D" id="2.170.130.10">
    <property type="entry name" value="TonB-dependent receptor, plug domain"/>
    <property type="match status" value="1"/>
</dbReference>
<dbReference type="GO" id="GO:0044718">
    <property type="term" value="P:siderophore transmembrane transport"/>
    <property type="evidence" value="ECO:0007669"/>
    <property type="project" value="TreeGrafter"/>
</dbReference>
<dbReference type="Gene3D" id="2.40.170.20">
    <property type="entry name" value="TonB-dependent receptor, beta-barrel domain"/>
    <property type="match status" value="1"/>
</dbReference>
<dbReference type="Proteomes" id="UP000243588">
    <property type="component" value="Unassembled WGS sequence"/>
</dbReference>
<evidence type="ECO:0000259" key="10">
    <source>
        <dbReference type="Pfam" id="PF00593"/>
    </source>
</evidence>
<dbReference type="EMBL" id="FNDQ01000011">
    <property type="protein sequence ID" value="SDH70313.1"/>
    <property type="molecule type" value="Genomic_DNA"/>
</dbReference>
<name>A0A1G8EK39_9FLAO</name>
<evidence type="ECO:0000259" key="11">
    <source>
        <dbReference type="Pfam" id="PF07715"/>
    </source>
</evidence>
<protein>
    <submittedName>
        <fullName evidence="12">Iron complex outermembrane recepter protein</fullName>
    </submittedName>
</protein>
<gene>
    <name evidence="12" type="ORF">SAMN05421818_11154</name>
</gene>
<sequence>MYKGFLLVALVNFCVCNFSYGQTDTLLNKNFIDELLITIKPIKNQSVRESTPITQQFKESKLGDNIADLFSNTAGVSVRRTGNVAKPIIDGLGSSRVLYLTYGVRLENQDWADQHGPEINTFFSKNIKLERSAETVRYGANALGGVIKIDNPKIQDSVDFKGAYSTAFLSNTRGIKQHLLVEKRVKKLPSLSFRTQFSWSKEGDYHTSKYNIGNTGVRDKDFYTEINYSSIPFDVQFLYLNQNQRKGSFYGALSGNIEELEEIIALGRPAKTIPFSYAIQAPYQHIKHQLLLSKAQWKLQKSMSINAIYAFQKNHRQEYEVRRMDRTTIPSQDTDLQSHFAELSLKYTKNNWKGEIGLAYRRKENFNQPGTGVVPAIPNYDFQTKSAFLLGGSTIKNWYIDYGIRYDQTYMNALGINFLGIAYGQAKQYNNWSSQIGGKYNFKNGSFSSAISYGNKVPEPYELFVNGKQHGLPIFFIGDKNIKPEVGIKWFNHLTYYVGKSKFQVNAFYHHFDNFIYTVPTQTYKQLFSGPAVIFNFQQSRAVLMGIDWGFERPITDRVFLKTQWSAIRATAEGHKYLPNISPLKGTTTIDYTWPNEKYQIGLEHQYTAKKKKFSEDYELSKDTPAASSLYNLIGRLNFKISNQTLSVILRIDNVLNTEYKDYMDYHRYFIHAKGRDIRLNIVYNF</sequence>
<evidence type="ECO:0000313" key="12">
    <source>
        <dbReference type="EMBL" id="SDH70313.1"/>
    </source>
</evidence>
<feature type="domain" description="TonB-dependent receptor plug" evidence="11">
    <location>
        <begin position="53"/>
        <end position="146"/>
    </location>
</feature>
<dbReference type="InterPro" id="IPR010917">
    <property type="entry name" value="TonB_rcpt_CS"/>
</dbReference>
<feature type="domain" description="TonB-dependent receptor-like beta-barrel" evidence="10">
    <location>
        <begin position="238"/>
        <end position="655"/>
    </location>
</feature>
<dbReference type="PROSITE" id="PS01156">
    <property type="entry name" value="TONB_DEPENDENT_REC_2"/>
    <property type="match status" value="1"/>
</dbReference>
<evidence type="ECO:0000256" key="2">
    <source>
        <dbReference type="ARBA" id="ARBA00022448"/>
    </source>
</evidence>
<evidence type="ECO:0000256" key="6">
    <source>
        <dbReference type="ARBA" id="ARBA00023077"/>
    </source>
</evidence>
<evidence type="ECO:0000256" key="8">
    <source>
        <dbReference type="ARBA" id="ARBA00023237"/>
    </source>
</evidence>
<accession>A0A1G8EK39</accession>
<dbReference type="InterPro" id="IPR036942">
    <property type="entry name" value="Beta-barrel_TonB_sf"/>
</dbReference>
<dbReference type="InterPro" id="IPR039426">
    <property type="entry name" value="TonB-dep_rcpt-like"/>
</dbReference>
<keyword evidence="2" id="KW-0813">Transport</keyword>
<dbReference type="InterPro" id="IPR037066">
    <property type="entry name" value="Plug_dom_sf"/>
</dbReference>
<keyword evidence="3" id="KW-1134">Transmembrane beta strand</keyword>
<evidence type="ECO:0000256" key="5">
    <source>
        <dbReference type="ARBA" id="ARBA00022729"/>
    </source>
</evidence>
<dbReference type="RefSeq" id="WP_090408451.1">
    <property type="nucleotide sequence ID" value="NZ_FNDQ01000011.1"/>
</dbReference>
<dbReference type="InterPro" id="IPR012910">
    <property type="entry name" value="Plug_dom"/>
</dbReference>
<dbReference type="GO" id="GO:0015344">
    <property type="term" value="F:siderophore uptake transmembrane transporter activity"/>
    <property type="evidence" value="ECO:0007669"/>
    <property type="project" value="TreeGrafter"/>
</dbReference>
<comment type="similarity">
    <text evidence="9">Belongs to the TonB-dependent receptor family.</text>
</comment>
<evidence type="ECO:0000256" key="9">
    <source>
        <dbReference type="RuleBase" id="RU003357"/>
    </source>
</evidence>
<proteinExistence type="inferred from homology"/>
<keyword evidence="8" id="KW-0998">Cell outer membrane</keyword>
<evidence type="ECO:0000256" key="3">
    <source>
        <dbReference type="ARBA" id="ARBA00022452"/>
    </source>
</evidence>
<dbReference type="PANTHER" id="PTHR30069">
    <property type="entry name" value="TONB-DEPENDENT OUTER MEMBRANE RECEPTOR"/>
    <property type="match status" value="1"/>
</dbReference>
<evidence type="ECO:0000313" key="13">
    <source>
        <dbReference type="Proteomes" id="UP000243588"/>
    </source>
</evidence>
<evidence type="ECO:0000256" key="1">
    <source>
        <dbReference type="ARBA" id="ARBA00004571"/>
    </source>
</evidence>
<dbReference type="AlphaFoldDB" id="A0A1G8EK39"/>
<keyword evidence="6 9" id="KW-0798">TonB box</keyword>
<keyword evidence="7 9" id="KW-0472">Membrane</keyword>
<keyword evidence="13" id="KW-1185">Reference proteome</keyword>
<dbReference type="Pfam" id="PF07715">
    <property type="entry name" value="Plug"/>
    <property type="match status" value="1"/>
</dbReference>
<dbReference type="GO" id="GO:0009279">
    <property type="term" value="C:cell outer membrane"/>
    <property type="evidence" value="ECO:0007669"/>
    <property type="project" value="UniProtKB-SubCell"/>
</dbReference>